<dbReference type="PANTHER" id="PTHR43245:SF51">
    <property type="entry name" value="SHORT CHAIN DEHYDROGENASE_REDUCTASE FAMILY 42E, MEMBER 2"/>
    <property type="match status" value="1"/>
</dbReference>
<dbReference type="OMA" id="LTYGECD"/>
<evidence type="ECO:0000259" key="4">
    <source>
        <dbReference type="Pfam" id="PF01073"/>
    </source>
</evidence>
<keyword evidence="3" id="KW-0812">Transmembrane</keyword>
<evidence type="ECO:0000256" key="1">
    <source>
        <dbReference type="ARBA" id="ARBA00009219"/>
    </source>
</evidence>
<sequence length="363" mass="41008">MSEQVVMVTGAAGFLGQHIIRELQENAPEVSRIVALDRLPYLKQFDYADRVEVDKVQCDICDCEAVMHALQGVTCVIHCAGVVSVSLFPDDLGLRKVNIEGTVNLVASCLEQGVRNFIYTSTVDAMVTTQPCHNLDESSPLPDPSQLIFSAYGSSKQRAEQYVLACNESQIPKGNKMYSVVLRPTVMYGELDPHFIPAILQNARKGMLMRIGDGEARNQSTYAGNVAWAHVCAMRTLANPETRRNIAGQVFFITDDTPVLNTFDFCETFVKSRGYEISSFKIPFKLLYYLLCIVQGFLWFLGPFIEINLKSTRNVIKYINEEHTFNGNNAREMMEYQPKYDYKESLSRSILYYDTLIPHKSQL</sequence>
<dbReference type="Proteomes" id="UP000014760">
    <property type="component" value="Unassembled WGS sequence"/>
</dbReference>
<reference evidence="6" key="3">
    <citation type="submission" date="2015-06" db="UniProtKB">
        <authorList>
            <consortium name="EnsemblMetazoa"/>
        </authorList>
    </citation>
    <scope>IDENTIFICATION</scope>
</reference>
<dbReference type="InterPro" id="IPR050177">
    <property type="entry name" value="Lipid_A_modif_metabolic_enz"/>
</dbReference>
<dbReference type="PANTHER" id="PTHR43245">
    <property type="entry name" value="BIFUNCTIONAL POLYMYXIN RESISTANCE PROTEIN ARNA"/>
    <property type="match status" value="1"/>
</dbReference>
<dbReference type="FunCoup" id="R7USS3">
    <property type="interactions" value="30"/>
</dbReference>
<evidence type="ECO:0000256" key="3">
    <source>
        <dbReference type="RuleBase" id="RU004475"/>
    </source>
</evidence>
<name>R7USS3_CAPTE</name>
<reference evidence="5 7" key="2">
    <citation type="journal article" date="2013" name="Nature">
        <title>Insights into bilaterian evolution from three spiralian genomes.</title>
        <authorList>
            <person name="Simakov O."/>
            <person name="Marletaz F."/>
            <person name="Cho S.J."/>
            <person name="Edsinger-Gonzales E."/>
            <person name="Havlak P."/>
            <person name="Hellsten U."/>
            <person name="Kuo D.H."/>
            <person name="Larsson T."/>
            <person name="Lv J."/>
            <person name="Arendt D."/>
            <person name="Savage R."/>
            <person name="Osoegawa K."/>
            <person name="de Jong P."/>
            <person name="Grimwood J."/>
            <person name="Chapman J.A."/>
            <person name="Shapiro H."/>
            <person name="Aerts A."/>
            <person name="Otillar R.P."/>
            <person name="Terry A.Y."/>
            <person name="Boore J.L."/>
            <person name="Grigoriev I.V."/>
            <person name="Lindberg D.R."/>
            <person name="Seaver E.C."/>
            <person name="Weisblat D.A."/>
            <person name="Putnam N.H."/>
            <person name="Rokhsar D.S."/>
        </authorList>
    </citation>
    <scope>NUCLEOTIDE SEQUENCE</scope>
    <source>
        <strain evidence="5 7">I ESC-2004</strain>
    </source>
</reference>
<dbReference type="OrthoDB" id="10262413at2759"/>
<comment type="similarity">
    <text evidence="1 3">Belongs to the 3-beta-HSD family.</text>
</comment>
<dbReference type="Gene3D" id="3.40.50.720">
    <property type="entry name" value="NAD(P)-binding Rossmann-like Domain"/>
    <property type="match status" value="1"/>
</dbReference>
<dbReference type="STRING" id="283909.R7USS3"/>
<dbReference type="Pfam" id="PF01073">
    <property type="entry name" value="3Beta_HSD"/>
    <property type="match status" value="1"/>
</dbReference>
<gene>
    <name evidence="5" type="ORF">CAPTEDRAFT_224391</name>
</gene>
<dbReference type="HOGENOM" id="CLU_007383_6_3_1"/>
<keyword evidence="2 3" id="KW-0560">Oxidoreductase</keyword>
<dbReference type="AlphaFoldDB" id="R7USS3"/>
<protein>
    <recommendedName>
        <fullName evidence="4">3-beta hydroxysteroid dehydrogenase/isomerase domain-containing protein</fullName>
    </recommendedName>
</protein>
<dbReference type="InterPro" id="IPR002225">
    <property type="entry name" value="3Beta_OHSteriod_DH/Estase"/>
</dbReference>
<feature type="transmembrane region" description="Helical" evidence="3">
    <location>
        <begin position="286"/>
        <end position="305"/>
    </location>
</feature>
<dbReference type="EnsemblMetazoa" id="CapteT224391">
    <property type="protein sequence ID" value="CapteP224391"/>
    <property type="gene ID" value="CapteG224391"/>
</dbReference>
<feature type="domain" description="3-beta hydroxysteroid dehydrogenase/isomerase" evidence="4">
    <location>
        <begin position="7"/>
        <end position="279"/>
    </location>
</feature>
<keyword evidence="3" id="KW-1133">Transmembrane helix</keyword>
<keyword evidence="3" id="KW-0472">Membrane</keyword>
<keyword evidence="7" id="KW-1185">Reference proteome</keyword>
<evidence type="ECO:0000313" key="6">
    <source>
        <dbReference type="EnsemblMetazoa" id="CapteP224391"/>
    </source>
</evidence>
<dbReference type="FunFam" id="3.40.50.720:FF:000495">
    <property type="entry name" value="3 hydroxysteroid dehydrogenase, putative"/>
    <property type="match status" value="1"/>
</dbReference>
<evidence type="ECO:0000313" key="7">
    <source>
        <dbReference type="Proteomes" id="UP000014760"/>
    </source>
</evidence>
<evidence type="ECO:0000313" key="5">
    <source>
        <dbReference type="EMBL" id="ELU09198.1"/>
    </source>
</evidence>
<dbReference type="EMBL" id="KB298452">
    <property type="protein sequence ID" value="ELU09198.1"/>
    <property type="molecule type" value="Genomic_DNA"/>
</dbReference>
<accession>R7USS3</accession>
<proteinExistence type="inferred from homology"/>
<organism evidence="5">
    <name type="scientific">Capitella teleta</name>
    <name type="common">Polychaete worm</name>
    <dbReference type="NCBI Taxonomy" id="283909"/>
    <lineage>
        <taxon>Eukaryota</taxon>
        <taxon>Metazoa</taxon>
        <taxon>Spiralia</taxon>
        <taxon>Lophotrochozoa</taxon>
        <taxon>Annelida</taxon>
        <taxon>Polychaeta</taxon>
        <taxon>Sedentaria</taxon>
        <taxon>Scolecida</taxon>
        <taxon>Capitellidae</taxon>
        <taxon>Capitella</taxon>
    </lineage>
</organism>
<dbReference type="InterPro" id="IPR036291">
    <property type="entry name" value="NAD(P)-bd_dom_sf"/>
</dbReference>
<dbReference type="GO" id="GO:0006694">
    <property type="term" value="P:steroid biosynthetic process"/>
    <property type="evidence" value="ECO:0007669"/>
    <property type="project" value="InterPro"/>
</dbReference>
<dbReference type="SUPFAM" id="SSF51735">
    <property type="entry name" value="NAD(P)-binding Rossmann-fold domains"/>
    <property type="match status" value="1"/>
</dbReference>
<evidence type="ECO:0000256" key="2">
    <source>
        <dbReference type="ARBA" id="ARBA00023002"/>
    </source>
</evidence>
<dbReference type="EMBL" id="AMQN01006487">
    <property type="status" value="NOT_ANNOTATED_CDS"/>
    <property type="molecule type" value="Genomic_DNA"/>
</dbReference>
<reference evidence="7" key="1">
    <citation type="submission" date="2012-12" db="EMBL/GenBank/DDBJ databases">
        <authorList>
            <person name="Hellsten U."/>
            <person name="Grimwood J."/>
            <person name="Chapman J.A."/>
            <person name="Shapiro H."/>
            <person name="Aerts A."/>
            <person name="Otillar R.P."/>
            <person name="Terry A.Y."/>
            <person name="Boore J.L."/>
            <person name="Simakov O."/>
            <person name="Marletaz F."/>
            <person name="Cho S.-J."/>
            <person name="Edsinger-Gonzales E."/>
            <person name="Havlak P."/>
            <person name="Kuo D.-H."/>
            <person name="Larsson T."/>
            <person name="Lv J."/>
            <person name="Arendt D."/>
            <person name="Savage R."/>
            <person name="Osoegawa K."/>
            <person name="de Jong P."/>
            <person name="Lindberg D.R."/>
            <person name="Seaver E.C."/>
            <person name="Weisblat D.A."/>
            <person name="Putnam N.H."/>
            <person name="Grigoriev I.V."/>
            <person name="Rokhsar D.S."/>
        </authorList>
    </citation>
    <scope>NUCLEOTIDE SEQUENCE</scope>
    <source>
        <strain evidence="7">I ESC-2004</strain>
    </source>
</reference>
<dbReference type="GO" id="GO:0016616">
    <property type="term" value="F:oxidoreductase activity, acting on the CH-OH group of donors, NAD or NADP as acceptor"/>
    <property type="evidence" value="ECO:0007669"/>
    <property type="project" value="InterPro"/>
</dbReference>